<keyword evidence="5" id="KW-1185">Reference proteome</keyword>
<keyword evidence="1" id="KW-0677">Repeat</keyword>
<feature type="compositionally biased region" description="Basic and acidic residues" evidence="3">
    <location>
        <begin position="89"/>
        <end position="100"/>
    </location>
</feature>
<reference evidence="4" key="1">
    <citation type="submission" date="2022-08" db="EMBL/GenBank/DDBJ databases">
        <title>Novel sulfate-reducing endosymbionts in the free-living metamonad Anaeramoeba.</title>
        <authorList>
            <person name="Jerlstrom-Hultqvist J."/>
            <person name="Cepicka I."/>
            <person name="Gallot-Lavallee L."/>
            <person name="Salas-Leiva D."/>
            <person name="Curtis B.A."/>
            <person name="Zahonova K."/>
            <person name="Pipaliya S."/>
            <person name="Dacks J."/>
            <person name="Roger A.J."/>
        </authorList>
    </citation>
    <scope>NUCLEOTIDE SEQUENCE</scope>
    <source>
        <strain evidence="4">Schooner1</strain>
    </source>
</reference>
<proteinExistence type="predicted"/>
<evidence type="ECO:0000256" key="2">
    <source>
        <dbReference type="ARBA" id="ARBA00023043"/>
    </source>
</evidence>
<dbReference type="EMBL" id="JAOAOG010000003">
    <property type="protein sequence ID" value="KAJ6255638.1"/>
    <property type="molecule type" value="Genomic_DNA"/>
</dbReference>
<protein>
    <submittedName>
        <fullName evidence="4">Ankyrin repeat-containing protein</fullName>
    </submittedName>
</protein>
<dbReference type="InterPro" id="IPR002110">
    <property type="entry name" value="Ankyrin_rpt"/>
</dbReference>
<dbReference type="PANTHER" id="PTHR24198:SF165">
    <property type="entry name" value="ANKYRIN REPEAT-CONTAINING PROTEIN-RELATED"/>
    <property type="match status" value="1"/>
</dbReference>
<evidence type="ECO:0000313" key="4">
    <source>
        <dbReference type="EMBL" id="KAJ6255638.1"/>
    </source>
</evidence>
<dbReference type="SMART" id="SM00248">
    <property type="entry name" value="ANK"/>
    <property type="match status" value="5"/>
</dbReference>
<dbReference type="SUPFAM" id="SSF48403">
    <property type="entry name" value="Ankyrin repeat"/>
    <property type="match status" value="1"/>
</dbReference>
<accession>A0ABQ8ZFF2</accession>
<name>A0ABQ8ZFF2_9EUKA</name>
<keyword evidence="2" id="KW-0040">ANK repeat</keyword>
<evidence type="ECO:0000256" key="1">
    <source>
        <dbReference type="ARBA" id="ARBA00022737"/>
    </source>
</evidence>
<dbReference type="InterPro" id="IPR036770">
    <property type="entry name" value="Ankyrin_rpt-contain_sf"/>
</dbReference>
<comment type="caution">
    <text evidence="4">The sequence shown here is derived from an EMBL/GenBank/DDBJ whole genome shotgun (WGS) entry which is preliminary data.</text>
</comment>
<organism evidence="4 5">
    <name type="scientific">Anaeramoeba flamelloides</name>
    <dbReference type="NCBI Taxonomy" id="1746091"/>
    <lineage>
        <taxon>Eukaryota</taxon>
        <taxon>Metamonada</taxon>
        <taxon>Anaeramoebidae</taxon>
        <taxon>Anaeramoeba</taxon>
    </lineage>
</organism>
<feature type="compositionally biased region" description="Acidic residues" evidence="3">
    <location>
        <begin position="79"/>
        <end position="88"/>
    </location>
</feature>
<evidence type="ECO:0000256" key="3">
    <source>
        <dbReference type="SAM" id="MobiDB-lite"/>
    </source>
</evidence>
<feature type="region of interest" description="Disordered" evidence="3">
    <location>
        <begin position="51"/>
        <end position="159"/>
    </location>
</feature>
<dbReference type="Gene3D" id="1.25.40.20">
    <property type="entry name" value="Ankyrin repeat-containing domain"/>
    <property type="match status" value="2"/>
</dbReference>
<feature type="compositionally biased region" description="Basic and acidic residues" evidence="3">
    <location>
        <begin position="125"/>
        <end position="158"/>
    </location>
</feature>
<dbReference type="PANTHER" id="PTHR24198">
    <property type="entry name" value="ANKYRIN REPEAT AND PROTEIN KINASE DOMAIN-CONTAINING PROTEIN"/>
    <property type="match status" value="1"/>
</dbReference>
<dbReference type="Gene3D" id="1.10.510.10">
    <property type="entry name" value="Transferase(Phosphotransferase) domain 1"/>
    <property type="match status" value="1"/>
</dbReference>
<dbReference type="InterPro" id="IPR011009">
    <property type="entry name" value="Kinase-like_dom_sf"/>
</dbReference>
<sequence>MSKEEQIAQLQSIIPKFTKEQSWYCLDNYHWNLNNAILFALENEIYVPKNEDPNCPYKGNDKKPKVQIDEDKNEKENQDVEIEDEFDIENQKEKRKKEISNNEENTELNQSESDLEKYLDEDETTNEKNNHLPNKDENETFNEKENETETETEKEKESVIGNEIPFFDNDFGGQEQDSNYDGIQNMFDENAFHNEEQMGGGEPQNKDVLVTFLKHKEFGDAYKYLQNIKNDRESKIKSKWLLSAIKYGAVEVIKLLVECGVDINYTNPRKSHPVDLAIKHNQTESLVTVLQLGGDPNGDTNTFDVPIERALENNQPLMVKLLLQYGSKTTNSMGENVLIQSAKRGKIQDIKTLLKSGFAAQTKGKRGVNSFLVTRSIYMKNMIKKITKINFLNIYQNIDQKQREELSNWILSLKDKDYSELNNENITKIFELALSNEFKKEIKTLIDSKFKIDQLRDSYNNYLVHLCVYYSNYWLAKLLMSIGARVDVSGGEYKTPLQVASEYNNILIFIIYYLHSKQITISELERYKNSNVIIDLIYRKLKELKTKHSKNIAFIFKEFKQYTEENHLISKHIDLNSDFQFHKKIDENKQYIKHLIKYKNNYYINTRYIDFHFKSDFIEKYFPMVANSNKPQIKKVIEPLLGFYFTSEKDVTLHVNTITECNSLPTLRPIIQTFSKKNLSFDPILILSIAKQIVNILSILKNKFNYYVRGLNTLSIQITNNAEIKLKNIFAKSKFSYYNFSGYSLSNDNNEKSNLYSFGIIIWELFMCKTYDNFIHKRGNTQIYDHNHKIPEKMLNSLRKKKLQNSYTTSNSANRILIFNSLRDIVYECLSLGKYQLNITIEEIYNKIEKCYHLIPDKKIVSRVEKDFLNKINELKIRGDISKKLFQDGVDYNNNKKNSNFNPKLNLKPKDSIDWAINETIGKINLESSNTIKHLELFVWEMFVVLKNIVDQDNSLTKKYQFIVNLFKSNGWLENKFTSENISKELITNLLKNGIINFNK</sequence>
<dbReference type="SUPFAM" id="SSF56112">
    <property type="entry name" value="Protein kinase-like (PK-like)"/>
    <property type="match status" value="1"/>
</dbReference>
<gene>
    <name evidence="4" type="ORF">M0813_11198</name>
</gene>
<dbReference type="Proteomes" id="UP001150062">
    <property type="component" value="Unassembled WGS sequence"/>
</dbReference>
<evidence type="ECO:0000313" key="5">
    <source>
        <dbReference type="Proteomes" id="UP001150062"/>
    </source>
</evidence>
<feature type="compositionally biased region" description="Basic and acidic residues" evidence="3">
    <location>
        <begin position="59"/>
        <end position="78"/>
    </location>
</feature>